<evidence type="ECO:0000256" key="1">
    <source>
        <dbReference type="SAM" id="MobiDB-lite"/>
    </source>
</evidence>
<reference evidence="2 3" key="1">
    <citation type="submission" date="2023-09" db="EMBL/GenBank/DDBJ databases">
        <title>Nesidiocoris tenuis whole genome shotgun sequence.</title>
        <authorList>
            <person name="Shibata T."/>
            <person name="Shimoda M."/>
            <person name="Kobayashi T."/>
            <person name="Uehara T."/>
        </authorList>
    </citation>
    <scope>NUCLEOTIDE SEQUENCE [LARGE SCALE GENOMIC DNA]</scope>
    <source>
        <strain evidence="2 3">Japan</strain>
    </source>
</reference>
<gene>
    <name evidence="2" type="ORF">NTJ_07613</name>
</gene>
<organism evidence="2 3">
    <name type="scientific">Nesidiocoris tenuis</name>
    <dbReference type="NCBI Taxonomy" id="355587"/>
    <lineage>
        <taxon>Eukaryota</taxon>
        <taxon>Metazoa</taxon>
        <taxon>Ecdysozoa</taxon>
        <taxon>Arthropoda</taxon>
        <taxon>Hexapoda</taxon>
        <taxon>Insecta</taxon>
        <taxon>Pterygota</taxon>
        <taxon>Neoptera</taxon>
        <taxon>Paraneoptera</taxon>
        <taxon>Hemiptera</taxon>
        <taxon>Heteroptera</taxon>
        <taxon>Panheteroptera</taxon>
        <taxon>Cimicomorpha</taxon>
        <taxon>Miridae</taxon>
        <taxon>Dicyphina</taxon>
        <taxon>Nesidiocoris</taxon>
    </lineage>
</organism>
<evidence type="ECO:0000313" key="2">
    <source>
        <dbReference type="EMBL" id="BES94807.1"/>
    </source>
</evidence>
<sequence length="127" mass="13674">MSAGEPQGVESRRRPSPADNCRPTPSSPRLLFSQPVAADFRHRRPTSSPCRPSASPSFQVCLLGDSRKPVGENTGDFLLPKSPDDARGDDRGLENRVNGDGFSASDRTGLRIDGRTSANQCGYCVLN</sequence>
<name>A0ABN7AWG7_9HEMI</name>
<feature type="region of interest" description="Disordered" evidence="1">
    <location>
        <begin position="1"/>
        <end position="58"/>
    </location>
</feature>
<evidence type="ECO:0000313" key="3">
    <source>
        <dbReference type="Proteomes" id="UP001307889"/>
    </source>
</evidence>
<dbReference type="EMBL" id="AP028913">
    <property type="protein sequence ID" value="BES94807.1"/>
    <property type="molecule type" value="Genomic_DNA"/>
</dbReference>
<accession>A0ABN7AWG7</accession>
<feature type="compositionally biased region" description="Polar residues" evidence="1">
    <location>
        <begin position="46"/>
        <end position="58"/>
    </location>
</feature>
<feature type="compositionally biased region" description="Basic and acidic residues" evidence="1">
    <location>
        <begin position="82"/>
        <end position="94"/>
    </location>
</feature>
<protein>
    <submittedName>
        <fullName evidence="2">Uncharacterized protein</fullName>
    </submittedName>
</protein>
<dbReference type="Proteomes" id="UP001307889">
    <property type="component" value="Chromosome 5"/>
</dbReference>
<feature type="region of interest" description="Disordered" evidence="1">
    <location>
        <begin position="71"/>
        <end position="110"/>
    </location>
</feature>
<keyword evidence="3" id="KW-1185">Reference proteome</keyword>
<proteinExistence type="predicted"/>